<evidence type="ECO:0000313" key="2">
    <source>
        <dbReference type="Proteomes" id="UP000266895"/>
    </source>
</evidence>
<protein>
    <submittedName>
        <fullName evidence="1">Uncharacterized protein</fullName>
    </submittedName>
</protein>
<name>A0A3S4UWN1_9ACTO</name>
<reference evidence="1 2" key="1">
    <citation type="submission" date="2018-12" db="EMBL/GenBank/DDBJ databases">
        <authorList>
            <consortium name="Pathogen Informatics"/>
        </authorList>
    </citation>
    <scope>NUCLEOTIDE SEQUENCE [LARGE SCALE GENOMIC DNA]</scope>
    <source>
        <strain evidence="1 2">NCTC11636</strain>
    </source>
</reference>
<dbReference type="Proteomes" id="UP000266895">
    <property type="component" value="Chromosome"/>
</dbReference>
<dbReference type="EMBL" id="LR134350">
    <property type="protein sequence ID" value="VEG27122.1"/>
    <property type="molecule type" value="Genomic_DNA"/>
</dbReference>
<gene>
    <name evidence="1" type="ORF">NCTC11636_00880</name>
</gene>
<accession>A0A3S4UWN1</accession>
<sequence length="163" mass="16602">MGRLWDRVRQVRPRVRRCAAAEDGQTLILGLGLVTLVLALLLTIASATAVYLDLKNLTSLADSAAAAAADAADGPGYFDGQAGSGGPGTLTDPGVLETAGRDLSAQPSDLSGVRIVSATAVDGRTAVVTLSARSRPPFLPWGILPSEGFTITATGSARVATTQ</sequence>
<keyword evidence="2" id="KW-1185">Reference proteome</keyword>
<dbReference type="AlphaFoldDB" id="A0A3S4UWN1"/>
<evidence type="ECO:0000313" key="1">
    <source>
        <dbReference type="EMBL" id="VEG27122.1"/>
    </source>
</evidence>
<dbReference type="KEGG" id="ahw:NCTC11636_00880"/>
<organism evidence="1 2">
    <name type="scientific">Actinomyces howellii</name>
    <dbReference type="NCBI Taxonomy" id="52771"/>
    <lineage>
        <taxon>Bacteria</taxon>
        <taxon>Bacillati</taxon>
        <taxon>Actinomycetota</taxon>
        <taxon>Actinomycetes</taxon>
        <taxon>Actinomycetales</taxon>
        <taxon>Actinomycetaceae</taxon>
        <taxon>Actinomyces</taxon>
    </lineage>
</organism>
<proteinExistence type="predicted"/>